<reference evidence="2" key="1">
    <citation type="journal article" date="2020" name="Stud. Mycol.">
        <title>101 Dothideomycetes genomes: a test case for predicting lifestyles and emergence of pathogens.</title>
        <authorList>
            <person name="Haridas S."/>
            <person name="Albert R."/>
            <person name="Binder M."/>
            <person name="Bloem J."/>
            <person name="Labutti K."/>
            <person name="Salamov A."/>
            <person name="Andreopoulos B."/>
            <person name="Baker S."/>
            <person name="Barry K."/>
            <person name="Bills G."/>
            <person name="Bluhm B."/>
            <person name="Cannon C."/>
            <person name="Castanera R."/>
            <person name="Culley D."/>
            <person name="Daum C."/>
            <person name="Ezra D."/>
            <person name="Gonzalez J."/>
            <person name="Henrissat B."/>
            <person name="Kuo A."/>
            <person name="Liang C."/>
            <person name="Lipzen A."/>
            <person name="Lutzoni F."/>
            <person name="Magnuson J."/>
            <person name="Mondo S."/>
            <person name="Nolan M."/>
            <person name="Ohm R."/>
            <person name="Pangilinan J."/>
            <person name="Park H.-J."/>
            <person name="Ramirez L."/>
            <person name="Alfaro M."/>
            <person name="Sun H."/>
            <person name="Tritt A."/>
            <person name="Yoshinaga Y."/>
            <person name="Zwiers L.-H."/>
            <person name="Turgeon B."/>
            <person name="Goodwin S."/>
            <person name="Spatafora J."/>
            <person name="Crous P."/>
            <person name="Grigoriev I."/>
        </authorList>
    </citation>
    <scope>NUCLEOTIDE SEQUENCE</scope>
    <source>
        <strain evidence="2">CBS 473.64</strain>
    </source>
</reference>
<gene>
    <name evidence="2" type="ORF">P280DRAFT_520409</name>
</gene>
<accession>A0A6A6RRX8</accession>
<proteinExistence type="predicted"/>
<dbReference type="AlphaFoldDB" id="A0A6A6RRX8"/>
<protein>
    <submittedName>
        <fullName evidence="2">Uncharacterized protein</fullName>
    </submittedName>
</protein>
<evidence type="ECO:0000313" key="2">
    <source>
        <dbReference type="EMBL" id="KAF2638399.1"/>
    </source>
</evidence>
<sequence length="133" mass="14013">MSAQTPVPGSSDALADETLSSVGRENSSRDSSPEDRISSRYTSPQDGTSSRYSSSQDGISSRNSSPEDGTSSRNATPGSETTGSGPTNHEAATNSDNSPDPAAHTAILRQVLEYHHVHMAMVSVVHERLSLIL</sequence>
<feature type="compositionally biased region" description="Low complexity" evidence="1">
    <location>
        <begin position="76"/>
        <end position="87"/>
    </location>
</feature>
<dbReference type="EMBL" id="MU006790">
    <property type="protein sequence ID" value="KAF2638399.1"/>
    <property type="molecule type" value="Genomic_DNA"/>
</dbReference>
<dbReference type="Proteomes" id="UP000799753">
    <property type="component" value="Unassembled WGS sequence"/>
</dbReference>
<feature type="region of interest" description="Disordered" evidence="1">
    <location>
        <begin position="1"/>
        <end position="104"/>
    </location>
</feature>
<feature type="compositionally biased region" description="Polar residues" evidence="1">
    <location>
        <begin position="39"/>
        <end position="75"/>
    </location>
</feature>
<evidence type="ECO:0000256" key="1">
    <source>
        <dbReference type="SAM" id="MobiDB-lite"/>
    </source>
</evidence>
<evidence type="ECO:0000313" key="3">
    <source>
        <dbReference type="Proteomes" id="UP000799753"/>
    </source>
</evidence>
<feature type="compositionally biased region" description="Basic and acidic residues" evidence="1">
    <location>
        <begin position="26"/>
        <end position="38"/>
    </location>
</feature>
<name>A0A6A6RRX8_9PLEO</name>
<keyword evidence="3" id="KW-1185">Reference proteome</keyword>
<organism evidence="2 3">
    <name type="scientific">Massarina eburnea CBS 473.64</name>
    <dbReference type="NCBI Taxonomy" id="1395130"/>
    <lineage>
        <taxon>Eukaryota</taxon>
        <taxon>Fungi</taxon>
        <taxon>Dikarya</taxon>
        <taxon>Ascomycota</taxon>
        <taxon>Pezizomycotina</taxon>
        <taxon>Dothideomycetes</taxon>
        <taxon>Pleosporomycetidae</taxon>
        <taxon>Pleosporales</taxon>
        <taxon>Massarineae</taxon>
        <taxon>Massarinaceae</taxon>
        <taxon>Massarina</taxon>
    </lineage>
</organism>